<keyword evidence="2" id="KW-0238">DNA-binding</keyword>
<accession>A0ABZ2L5M8</accession>
<dbReference type="InterPro" id="IPR010499">
    <property type="entry name" value="AraC_E-bd"/>
</dbReference>
<dbReference type="PROSITE" id="PS00041">
    <property type="entry name" value="HTH_ARAC_FAMILY_1"/>
    <property type="match status" value="1"/>
</dbReference>
<sequence>MRDSSRAEYRTRIHRVLVYIEEHMAEALALENLARVACLSPFHFHRVFRAMMNESVNAFVQRRRLEHAAREIHVQRHTTILEVANRYGYENAAAFSRAFRRQFGASATEWRRSAAAARRARLLGEKERSRSKDGKIGTDLSDPVWEKLTLRGTSMPPAAEPARPRIERLPRVDAVAMHYVGTYGSDAITKLWMRLMAHADAMGMVDADTECVGILHDDPAITEPELCRYDACVIVTRPMSDAQASSLVLPGGDFLVFPFVGAPSDVDPAWDAVYRALLDSGYQPANGPNLEWYPPQPILDPGKGVFRCKMCVPVVSL</sequence>
<dbReference type="InterPro" id="IPR050908">
    <property type="entry name" value="SmbC-like"/>
</dbReference>
<dbReference type="InterPro" id="IPR009057">
    <property type="entry name" value="Homeodomain-like_sf"/>
</dbReference>
<dbReference type="InterPro" id="IPR020449">
    <property type="entry name" value="Tscrpt_reg_AraC-type_HTH"/>
</dbReference>
<dbReference type="Proteomes" id="UP001374803">
    <property type="component" value="Chromosome"/>
</dbReference>
<evidence type="ECO:0000256" key="1">
    <source>
        <dbReference type="ARBA" id="ARBA00023015"/>
    </source>
</evidence>
<dbReference type="PROSITE" id="PS01124">
    <property type="entry name" value="HTH_ARAC_FAMILY_2"/>
    <property type="match status" value="1"/>
</dbReference>
<evidence type="ECO:0000256" key="3">
    <source>
        <dbReference type="ARBA" id="ARBA00023163"/>
    </source>
</evidence>
<feature type="domain" description="HTH araC/xylS-type" evidence="4">
    <location>
        <begin position="14"/>
        <end position="113"/>
    </location>
</feature>
<dbReference type="SUPFAM" id="SSF46689">
    <property type="entry name" value="Homeodomain-like"/>
    <property type="match status" value="2"/>
</dbReference>
<evidence type="ECO:0000313" key="6">
    <source>
        <dbReference type="Proteomes" id="UP001374803"/>
    </source>
</evidence>
<evidence type="ECO:0000256" key="2">
    <source>
        <dbReference type="ARBA" id="ARBA00023125"/>
    </source>
</evidence>
<reference evidence="5" key="1">
    <citation type="submission" date="2021-12" db="EMBL/GenBank/DDBJ databases">
        <title>Discovery of the Pendulisporaceae a myxobacterial family with distinct sporulation behavior and unique specialized metabolism.</title>
        <authorList>
            <person name="Garcia R."/>
            <person name="Popoff A."/>
            <person name="Bader C.D."/>
            <person name="Loehr J."/>
            <person name="Walesch S."/>
            <person name="Walt C."/>
            <person name="Boldt J."/>
            <person name="Bunk B."/>
            <person name="Haeckl F.J.F.P.J."/>
            <person name="Gunesch A.P."/>
            <person name="Birkelbach J."/>
            <person name="Nuebel U."/>
            <person name="Pietschmann T."/>
            <person name="Bach T."/>
            <person name="Mueller R."/>
        </authorList>
    </citation>
    <scope>NUCLEOTIDE SEQUENCE</scope>
    <source>
        <strain evidence="5">MSr11367</strain>
    </source>
</reference>
<evidence type="ECO:0000259" key="4">
    <source>
        <dbReference type="PROSITE" id="PS01124"/>
    </source>
</evidence>
<dbReference type="PANTHER" id="PTHR40055">
    <property type="entry name" value="TRANSCRIPTIONAL REGULATOR YGIV-RELATED"/>
    <property type="match status" value="1"/>
</dbReference>
<dbReference type="SMART" id="SM00342">
    <property type="entry name" value="HTH_ARAC"/>
    <property type="match status" value="1"/>
</dbReference>
<keyword evidence="1" id="KW-0805">Transcription regulation</keyword>
<dbReference type="InterPro" id="IPR018060">
    <property type="entry name" value="HTH_AraC"/>
</dbReference>
<dbReference type="Gene3D" id="1.10.10.60">
    <property type="entry name" value="Homeodomain-like"/>
    <property type="match status" value="2"/>
</dbReference>
<dbReference type="Pfam" id="PF06445">
    <property type="entry name" value="GyrI-like"/>
    <property type="match status" value="1"/>
</dbReference>
<dbReference type="InterPro" id="IPR011256">
    <property type="entry name" value="Reg_factor_effector_dom_sf"/>
</dbReference>
<dbReference type="InterPro" id="IPR029442">
    <property type="entry name" value="GyrI-like"/>
</dbReference>
<dbReference type="InterPro" id="IPR018062">
    <property type="entry name" value="HTH_AraC-typ_CS"/>
</dbReference>
<proteinExistence type="predicted"/>
<protein>
    <submittedName>
        <fullName evidence="5">AraC family transcriptional regulator</fullName>
    </submittedName>
</protein>
<dbReference type="SUPFAM" id="SSF55136">
    <property type="entry name" value="Probable bacterial effector-binding domain"/>
    <property type="match status" value="1"/>
</dbReference>
<dbReference type="EMBL" id="CP089983">
    <property type="protein sequence ID" value="WXB05116.1"/>
    <property type="molecule type" value="Genomic_DNA"/>
</dbReference>
<dbReference type="Gene3D" id="3.20.80.10">
    <property type="entry name" value="Regulatory factor, effector binding domain"/>
    <property type="match status" value="1"/>
</dbReference>
<gene>
    <name evidence="5" type="ORF">LVJ94_50510</name>
</gene>
<organism evidence="5 6">
    <name type="scientific">Pendulispora rubella</name>
    <dbReference type="NCBI Taxonomy" id="2741070"/>
    <lineage>
        <taxon>Bacteria</taxon>
        <taxon>Pseudomonadati</taxon>
        <taxon>Myxococcota</taxon>
        <taxon>Myxococcia</taxon>
        <taxon>Myxococcales</taxon>
        <taxon>Sorangiineae</taxon>
        <taxon>Pendulisporaceae</taxon>
        <taxon>Pendulispora</taxon>
    </lineage>
</organism>
<evidence type="ECO:0000313" key="5">
    <source>
        <dbReference type="EMBL" id="WXB05116.1"/>
    </source>
</evidence>
<dbReference type="SMART" id="SM00871">
    <property type="entry name" value="AraC_E_bind"/>
    <property type="match status" value="1"/>
</dbReference>
<keyword evidence="3" id="KW-0804">Transcription</keyword>
<keyword evidence="6" id="KW-1185">Reference proteome</keyword>
<dbReference type="PRINTS" id="PR00032">
    <property type="entry name" value="HTHARAC"/>
</dbReference>
<dbReference type="PANTHER" id="PTHR40055:SF1">
    <property type="entry name" value="TRANSCRIPTIONAL REGULATOR YGIV-RELATED"/>
    <property type="match status" value="1"/>
</dbReference>
<dbReference type="RefSeq" id="WP_394834758.1">
    <property type="nucleotide sequence ID" value="NZ_CP089929.1"/>
</dbReference>
<dbReference type="Pfam" id="PF12833">
    <property type="entry name" value="HTH_18"/>
    <property type="match status" value="1"/>
</dbReference>
<name>A0ABZ2L5M8_9BACT</name>